<organism evidence="1 2">
    <name type="scientific">Terriglobus saanensis (strain ATCC BAA-1853 / DSM 23119 / SP1PR4)</name>
    <dbReference type="NCBI Taxonomy" id="401053"/>
    <lineage>
        <taxon>Bacteria</taxon>
        <taxon>Pseudomonadati</taxon>
        <taxon>Acidobacteriota</taxon>
        <taxon>Terriglobia</taxon>
        <taxon>Terriglobales</taxon>
        <taxon>Acidobacteriaceae</taxon>
        <taxon>Terriglobus</taxon>
    </lineage>
</organism>
<proteinExistence type="predicted"/>
<dbReference type="Proteomes" id="UP000006844">
    <property type="component" value="Chromosome"/>
</dbReference>
<evidence type="ECO:0000313" key="2">
    <source>
        <dbReference type="Proteomes" id="UP000006844"/>
    </source>
</evidence>
<accession>E8UXF7</accession>
<dbReference type="RefSeq" id="WP_013569912.1">
    <property type="nucleotide sequence ID" value="NC_014963.1"/>
</dbReference>
<evidence type="ECO:0000313" key="1">
    <source>
        <dbReference type="EMBL" id="ADV84181.1"/>
    </source>
</evidence>
<protein>
    <submittedName>
        <fullName evidence="1">Uncharacterized protein</fullName>
    </submittedName>
</protein>
<reference evidence="1 2" key="1">
    <citation type="journal article" date="2012" name="Stand. Genomic Sci.">
        <title>Complete genome sequence of Terriglobus saanensis type strain SP1PR4(T), an Acidobacteria from tundra soil.</title>
        <authorList>
            <person name="Rawat S.R."/>
            <person name="Mannisto M.K."/>
            <person name="Starovoytov V."/>
            <person name="Goodwin L."/>
            <person name="Nolan M."/>
            <person name="Hauser L."/>
            <person name="Land M."/>
            <person name="Davenport K.W."/>
            <person name="Woyke T."/>
            <person name="Haggblom M.M."/>
        </authorList>
    </citation>
    <scope>NUCLEOTIDE SEQUENCE</scope>
    <source>
        <strain evidence="2">ATCC BAA-1853 / DSM 23119 / SP1PR4</strain>
    </source>
</reference>
<dbReference type="KEGG" id="tsa:AciPR4_3427"/>
<dbReference type="EMBL" id="CP002467">
    <property type="protein sequence ID" value="ADV84181.1"/>
    <property type="molecule type" value="Genomic_DNA"/>
</dbReference>
<dbReference type="AlphaFoldDB" id="E8UXF7"/>
<dbReference type="STRING" id="401053.AciPR4_3427"/>
<gene>
    <name evidence="1" type="ordered locus">AciPR4_3427</name>
</gene>
<name>E8UXF7_TERSS</name>
<keyword evidence="2" id="KW-1185">Reference proteome</keyword>
<sequence>MNPELAFNAYVFLPNALNLVENRMQIDYDTQLGSTPEEVAALHSKMLAPQPNQVLPFIASLSPREKSLLIGVGTLVLGSMDDEELAALTGLPRAEMEDVLNFVGESEEA</sequence>
<dbReference type="HOGENOM" id="CLU_2182692_0_0_0"/>